<dbReference type="EMBL" id="AYTF01000002">
    <property type="protein sequence ID" value="ESV62312.1"/>
    <property type="molecule type" value="Genomic_DNA"/>
</dbReference>
<dbReference type="Proteomes" id="UP000018502">
    <property type="component" value="Unassembled WGS sequence"/>
</dbReference>
<gene>
    <name evidence="1" type="ORF">L833_4717</name>
</gene>
<name>A0A829MDM5_9MYCO</name>
<reference evidence="1 2" key="1">
    <citation type="journal article" date="2014" name="Emerg. Infect. Dis.">
        <title>High-level Relatedness among Mycobacterium abscessus subsp. massiliense Strains from Widely Separated Outbreaks.</title>
        <authorList>
            <person name="Tettelin H."/>
            <person name="Davidson R.M."/>
            <person name="Agrawal S."/>
            <person name="Aitken M.L."/>
            <person name="Shallom S."/>
            <person name="Hasan N.A."/>
            <person name="Strong M."/>
            <person name="Nogueira de Moura V.C."/>
            <person name="De Groote M.A."/>
            <person name="Duarte R.S."/>
            <person name="Hine E."/>
            <person name="Parankush S."/>
            <person name="Su Q."/>
            <person name="Daugherty S.C."/>
            <person name="Fraser C.M."/>
            <person name="Brown-Elliott B.A."/>
            <person name="Wallace R.J.Jr."/>
            <person name="Holland S.M."/>
            <person name="Sampaio E.P."/>
            <person name="Olivier K.N."/>
            <person name="Jackson M."/>
            <person name="Zelazny A.M."/>
        </authorList>
    </citation>
    <scope>NUCLEOTIDE SEQUENCE [LARGE SCALE GENOMIC DNA]</scope>
    <source>
        <strain evidence="1 2">MAB_091912_2446</strain>
    </source>
</reference>
<accession>A0A829MDM5</accession>
<evidence type="ECO:0000313" key="1">
    <source>
        <dbReference type="EMBL" id="ESV62312.1"/>
    </source>
</evidence>
<sequence>MSEEQSSAPQHHLQIIKDGQPLFDAVVTEFHMTKTAPPNMAHPITVELTATTARSWLKFLGYDHDDHGAVTAVHWSDQDGRHQVVQCAAPSVKRSSWPT</sequence>
<organism evidence="1 2">
    <name type="scientific">Mycobacteroides abscessus MAB_091912_2446</name>
    <dbReference type="NCBI Taxonomy" id="1335414"/>
    <lineage>
        <taxon>Bacteria</taxon>
        <taxon>Bacillati</taxon>
        <taxon>Actinomycetota</taxon>
        <taxon>Actinomycetes</taxon>
        <taxon>Mycobacteriales</taxon>
        <taxon>Mycobacteriaceae</taxon>
        <taxon>Mycobacteroides</taxon>
        <taxon>Mycobacteroides abscessus</taxon>
    </lineage>
</organism>
<comment type="caution">
    <text evidence="1">The sequence shown here is derived from an EMBL/GenBank/DDBJ whole genome shotgun (WGS) entry which is preliminary data.</text>
</comment>
<dbReference type="AlphaFoldDB" id="A0A829MDM5"/>
<evidence type="ECO:0000313" key="2">
    <source>
        <dbReference type="Proteomes" id="UP000018502"/>
    </source>
</evidence>
<proteinExistence type="predicted"/>
<protein>
    <submittedName>
        <fullName evidence="1">Uncharacterized protein</fullName>
    </submittedName>
</protein>